<keyword evidence="11" id="KW-1185">Reference proteome</keyword>
<evidence type="ECO:0000256" key="5">
    <source>
        <dbReference type="ARBA" id="ARBA00030406"/>
    </source>
</evidence>
<dbReference type="GO" id="GO:0035226">
    <property type="term" value="F:glutamate-cysteine ligase catalytic subunit binding"/>
    <property type="evidence" value="ECO:0007669"/>
    <property type="project" value="InterPro"/>
</dbReference>
<accession>A0A9P4XT99</accession>
<keyword evidence="4" id="KW-0317">Glutathione biosynthesis</keyword>
<dbReference type="GeneID" id="63838930"/>
<dbReference type="PANTHER" id="PTHR13295">
    <property type="entry name" value="GLUTAMATE CYSTEINE LIGASE REGULATORY SUBUNIT"/>
    <property type="match status" value="1"/>
</dbReference>
<dbReference type="EMBL" id="MU032352">
    <property type="protein sequence ID" value="KAF3760516.1"/>
    <property type="molecule type" value="Genomic_DNA"/>
</dbReference>
<protein>
    <recommendedName>
        <fullName evidence="7">GCS light chain</fullName>
    </recommendedName>
    <alternativeName>
        <fullName evidence="5">Gamma-ECS regulatory subunit</fullName>
    </alternativeName>
    <alternativeName>
        <fullName evidence="8">Gamma-glutamylcysteine synthetase regulatory subunit</fullName>
    </alternativeName>
    <alternativeName>
        <fullName evidence="6">Glutamate--cysteine ligase modifier subunit</fullName>
    </alternativeName>
</protein>
<evidence type="ECO:0000313" key="11">
    <source>
        <dbReference type="Proteomes" id="UP000803844"/>
    </source>
</evidence>
<feature type="region of interest" description="Disordered" evidence="9">
    <location>
        <begin position="27"/>
        <end position="50"/>
    </location>
</feature>
<dbReference type="Proteomes" id="UP000803844">
    <property type="component" value="Unassembled WGS sequence"/>
</dbReference>
<evidence type="ECO:0000256" key="9">
    <source>
        <dbReference type="SAM" id="MobiDB-lite"/>
    </source>
</evidence>
<comment type="subunit">
    <text evidence="3">Heterodimer of a catalytic heavy chain and a regulatory light chain.</text>
</comment>
<sequence length="393" mass="42772">MPSPSQGRFKWPVDFLQTLVDCILPRRQKQRQRQSQDKQQSPPTSSEDSANMVKRLILSTGHLVLLRSNISVGGGSSLIRKPGAFRSNLELTNSLRNNFLAAKQEYDSSSQGSKNSTPNGHSNGNGNTNGAPNGISSPLAQWTSLEGNGDLYVPRIDWDATPGLQEDAAAYDITVKIFFLPTSTLSQRAAYTREALSLVMKELRVSAVSLLIVSFPGMSFEGDCEWEADKHNATQGDDEGELATWESAIEPLYHEGLVGRLGIAEFGSEKLSRFLEGVSVKPGVDQINIKNCCDVPPPLVSLAKEKNIELFVHSDCTDILPKGTLRELLGQGPKGAGVLADPADGVEREDKEEEEGLRGDLTPQWVVKYTAVVRDRGVIESKGYFAGAALTEE</sequence>
<dbReference type="InterPro" id="IPR032963">
    <property type="entry name" value="Gclm"/>
</dbReference>
<dbReference type="SUPFAM" id="SSF51430">
    <property type="entry name" value="NAD(P)-linked oxidoreductase"/>
    <property type="match status" value="1"/>
</dbReference>
<evidence type="ECO:0000313" key="10">
    <source>
        <dbReference type="EMBL" id="KAF3760516.1"/>
    </source>
</evidence>
<dbReference type="GO" id="GO:0017109">
    <property type="term" value="C:glutamate-cysteine ligase complex"/>
    <property type="evidence" value="ECO:0007669"/>
    <property type="project" value="TreeGrafter"/>
</dbReference>
<evidence type="ECO:0000256" key="2">
    <source>
        <dbReference type="ARBA" id="ARBA00008612"/>
    </source>
</evidence>
<dbReference type="PANTHER" id="PTHR13295:SF4">
    <property type="entry name" value="GLUTAMATE--CYSTEINE LIGASE REGULATORY SUBUNIT"/>
    <property type="match status" value="1"/>
</dbReference>
<dbReference type="RefSeq" id="XP_040771495.1">
    <property type="nucleotide sequence ID" value="XM_040921801.1"/>
</dbReference>
<evidence type="ECO:0000256" key="3">
    <source>
        <dbReference type="ARBA" id="ARBA00011532"/>
    </source>
</evidence>
<feature type="region of interest" description="Disordered" evidence="9">
    <location>
        <begin position="104"/>
        <end position="139"/>
    </location>
</feature>
<gene>
    <name evidence="10" type="ORF">M406DRAFT_342752</name>
</gene>
<comment type="pathway">
    <text evidence="1">Sulfur metabolism; glutathione biosynthesis; glutathione from L-cysteine and L-glutamate: step 1/2.</text>
</comment>
<dbReference type="GO" id="GO:0030234">
    <property type="term" value="F:enzyme regulator activity"/>
    <property type="evidence" value="ECO:0007669"/>
    <property type="project" value="TreeGrafter"/>
</dbReference>
<dbReference type="Gene3D" id="3.20.20.100">
    <property type="entry name" value="NADP-dependent oxidoreductase domain"/>
    <property type="match status" value="1"/>
</dbReference>
<dbReference type="AlphaFoldDB" id="A0A9P4XT99"/>
<reference evidence="10" key="1">
    <citation type="journal article" date="2020" name="Phytopathology">
        <title>Genome sequence of the chestnut blight fungus Cryphonectria parasitica EP155: A fundamental resource for an archetypical invasive plant pathogen.</title>
        <authorList>
            <person name="Crouch J.A."/>
            <person name="Dawe A."/>
            <person name="Aerts A."/>
            <person name="Barry K."/>
            <person name="Churchill A.C.L."/>
            <person name="Grimwood J."/>
            <person name="Hillman B."/>
            <person name="Milgroom M.G."/>
            <person name="Pangilinan J."/>
            <person name="Smith M."/>
            <person name="Salamov A."/>
            <person name="Schmutz J."/>
            <person name="Yadav J."/>
            <person name="Grigoriev I.V."/>
            <person name="Nuss D."/>
        </authorList>
    </citation>
    <scope>NUCLEOTIDE SEQUENCE</scope>
    <source>
        <strain evidence="10">EP155</strain>
    </source>
</reference>
<comment type="caution">
    <text evidence="10">The sequence shown here is derived from an EMBL/GenBank/DDBJ whole genome shotgun (WGS) entry which is preliminary data.</text>
</comment>
<feature type="compositionally biased region" description="Low complexity" evidence="9">
    <location>
        <begin position="115"/>
        <end position="134"/>
    </location>
</feature>
<evidence type="ECO:0000256" key="8">
    <source>
        <dbReference type="ARBA" id="ARBA00032926"/>
    </source>
</evidence>
<comment type="similarity">
    <text evidence="2">Belongs to the aldo/keto reductase family. Glutamate--cysteine ligase light chain subfamily.</text>
</comment>
<evidence type="ECO:0000256" key="4">
    <source>
        <dbReference type="ARBA" id="ARBA00022684"/>
    </source>
</evidence>
<evidence type="ECO:0000256" key="1">
    <source>
        <dbReference type="ARBA" id="ARBA00005006"/>
    </source>
</evidence>
<evidence type="ECO:0000256" key="6">
    <source>
        <dbReference type="ARBA" id="ARBA00031154"/>
    </source>
</evidence>
<dbReference type="GO" id="GO:0006750">
    <property type="term" value="P:glutathione biosynthetic process"/>
    <property type="evidence" value="ECO:0007669"/>
    <property type="project" value="UniProtKB-KW"/>
</dbReference>
<organism evidence="10 11">
    <name type="scientific">Cryphonectria parasitica (strain ATCC 38755 / EP155)</name>
    <dbReference type="NCBI Taxonomy" id="660469"/>
    <lineage>
        <taxon>Eukaryota</taxon>
        <taxon>Fungi</taxon>
        <taxon>Dikarya</taxon>
        <taxon>Ascomycota</taxon>
        <taxon>Pezizomycotina</taxon>
        <taxon>Sordariomycetes</taxon>
        <taxon>Sordariomycetidae</taxon>
        <taxon>Diaporthales</taxon>
        <taxon>Cryphonectriaceae</taxon>
        <taxon>Cryphonectria-Endothia species complex</taxon>
        <taxon>Cryphonectria</taxon>
    </lineage>
</organism>
<evidence type="ECO:0000256" key="7">
    <source>
        <dbReference type="ARBA" id="ARBA00031732"/>
    </source>
</evidence>
<name>A0A9P4XT99_CRYP1</name>
<dbReference type="InterPro" id="IPR036812">
    <property type="entry name" value="NAD(P)_OxRdtase_dom_sf"/>
</dbReference>
<proteinExistence type="inferred from homology"/>
<dbReference type="OrthoDB" id="5596051at2759"/>